<name>A0A2D3N988_PREIN</name>
<evidence type="ECO:0000313" key="1">
    <source>
        <dbReference type="EMBL" id="ATV52001.1"/>
    </source>
</evidence>
<dbReference type="EMBL" id="CP024696">
    <property type="protein sequence ID" value="ATV52001.1"/>
    <property type="molecule type" value="Genomic_DNA"/>
</dbReference>
<dbReference type="Pfam" id="PF12686">
    <property type="entry name" value="DUF3800"/>
    <property type="match status" value="1"/>
</dbReference>
<dbReference type="InterPro" id="IPR024524">
    <property type="entry name" value="DUF3800"/>
</dbReference>
<evidence type="ECO:0000313" key="2">
    <source>
        <dbReference type="Proteomes" id="UP000229323"/>
    </source>
</evidence>
<dbReference type="Proteomes" id="UP000229323">
    <property type="component" value="Chromosome"/>
</dbReference>
<reference evidence="1 2" key="1">
    <citation type="submission" date="2017-11" db="EMBL/GenBank/DDBJ databases">
        <title>Genome sequencing of Prevotella intermedia KCOM 2033.</title>
        <authorList>
            <person name="Kook J.-K."/>
            <person name="Park S.-N."/>
            <person name="Lim Y.K."/>
        </authorList>
    </citation>
    <scope>NUCLEOTIDE SEQUENCE [LARGE SCALE GENOMIC DNA]</scope>
    <source>
        <strain evidence="1 2">KCOM 2033</strain>
    </source>
</reference>
<accession>A0A2D3N988</accession>
<sequence length="371" mass="43422">MDYTEVYKAIKAKAFISGASIEQLESEEILYYDESGNVKHLILKGGSLNAESDTVFVLGGVQAEDSISLDNLKSRLGRQSTTELKAKKDLKGDFVAILRKDNFCQILELIQEKEWHIHFCAVHILYYGFVDIVDSIKGTEKSLWEFKTELYQVLRKDCVKTINHFKKYKYPNIKEEQKGEFLGGIINMINERNTELASKGLINPLLMLLKTVVDKAKFQKELPFIQKEEANVWVKPFIQFYRQEILQFQKKELRFDEEKQVQKELEKDAIKIDGKLLDNYSFIDSKTDAMVQVSDYVVSIIRKYIIFLDKTEPEVENDIKSFDKIQMRNFNLLNSILKDSLDYNPLFLNFTVCLHTYRKFMKYINEYGNNH</sequence>
<organism evidence="1 2">
    <name type="scientific">Prevotella intermedia</name>
    <dbReference type="NCBI Taxonomy" id="28131"/>
    <lineage>
        <taxon>Bacteria</taxon>
        <taxon>Pseudomonadati</taxon>
        <taxon>Bacteroidota</taxon>
        <taxon>Bacteroidia</taxon>
        <taxon>Bacteroidales</taxon>
        <taxon>Prevotellaceae</taxon>
        <taxon>Prevotella</taxon>
    </lineage>
</organism>
<dbReference type="AlphaFoldDB" id="A0A2D3N988"/>
<dbReference type="RefSeq" id="WP_100022605.1">
    <property type="nucleotide sequence ID" value="NZ_CP024696.1"/>
</dbReference>
<protein>
    <submittedName>
        <fullName evidence="1">Uncharacterized protein</fullName>
    </submittedName>
</protein>
<gene>
    <name evidence="1" type="ORF">CTM50_02340</name>
</gene>
<proteinExistence type="predicted"/>